<dbReference type="KEGG" id="blac:94347885"/>
<dbReference type="Proteomes" id="UP000294530">
    <property type="component" value="Unassembled WGS sequence"/>
</dbReference>
<reference evidence="1" key="2">
    <citation type="submission" date="2021-07" db="EMBL/GenBank/DDBJ databases">
        <authorList>
            <person name="Fletcher K."/>
        </authorList>
    </citation>
    <scope>NUCLEOTIDE SEQUENCE</scope>
    <source>
        <strain evidence="1">SF5</strain>
    </source>
</reference>
<dbReference type="RefSeq" id="XP_067814463.1">
    <property type="nucleotide sequence ID" value="XM_067962214.1"/>
</dbReference>
<dbReference type="EMBL" id="SHOA02000220">
    <property type="protein sequence ID" value="TDH70963.1"/>
    <property type="molecule type" value="Genomic_DNA"/>
</dbReference>
<proteinExistence type="predicted"/>
<dbReference type="OrthoDB" id="168337at2759"/>
<evidence type="ECO:0000313" key="1">
    <source>
        <dbReference type="EMBL" id="TDH64964.1"/>
    </source>
</evidence>
<dbReference type="EMBL" id="SHOA02000001">
    <property type="protein sequence ID" value="TDH64964.1"/>
    <property type="molecule type" value="Genomic_DNA"/>
</dbReference>
<reference evidence="1 3" key="1">
    <citation type="journal article" date="2021" name="Genome Biol.">
        <title>AFLAP: assembly-free linkage analysis pipeline using k-mers from genome sequencing data.</title>
        <authorList>
            <person name="Fletcher K."/>
            <person name="Zhang L."/>
            <person name="Gil J."/>
            <person name="Han R."/>
            <person name="Cavanaugh K."/>
            <person name="Michelmore R."/>
        </authorList>
    </citation>
    <scope>NUCLEOTIDE SEQUENCE [LARGE SCALE GENOMIC DNA]</scope>
    <source>
        <strain evidence="1 3">SF5</strain>
    </source>
</reference>
<evidence type="ECO:0000313" key="3">
    <source>
        <dbReference type="Proteomes" id="UP000294530"/>
    </source>
</evidence>
<keyword evidence="3" id="KW-1185">Reference proteome</keyword>
<dbReference type="AlphaFoldDB" id="A0A976IAZ3"/>
<sequence>MVDSDHFPTSLDCFESDNLSGLHANWLDDENLCSLPLADVFTNAKTSRAQDNTAGSLITTGVTNQPQELNEELIECDAPLLDTVLNFSIDLELSPILEPFDDATVTTSPRQLECRYQKSPKVVKKIDSPTRNALLATASLQASSEEVRTSNEEHTLSLVVSKRPRTRSSSWLQQEKSTFFSMFKVKWPKGEHGSSLGFLLRQRFDAISTKVRTKSVMEVQQFYADVIHYISELLKILINDIDLMNADQISIS</sequence>
<protein>
    <submittedName>
        <fullName evidence="1">Uncharacterized protein</fullName>
    </submittedName>
</protein>
<name>A0A976IAZ3_BRELC</name>
<evidence type="ECO:0000313" key="2">
    <source>
        <dbReference type="EMBL" id="TDH70963.1"/>
    </source>
</evidence>
<organism evidence="1 3">
    <name type="scientific">Bremia lactucae</name>
    <name type="common">Lettuce downy mildew</name>
    <dbReference type="NCBI Taxonomy" id="4779"/>
    <lineage>
        <taxon>Eukaryota</taxon>
        <taxon>Sar</taxon>
        <taxon>Stramenopiles</taxon>
        <taxon>Oomycota</taxon>
        <taxon>Peronosporomycetes</taxon>
        <taxon>Peronosporales</taxon>
        <taxon>Peronosporaceae</taxon>
        <taxon>Bremia</taxon>
    </lineage>
</organism>
<comment type="caution">
    <text evidence="1">The sequence shown here is derived from an EMBL/GenBank/DDBJ whole genome shotgun (WGS) entry which is preliminary data.</text>
</comment>
<gene>
    <name evidence="1" type="ORF">CCR75_004124</name>
    <name evidence="2" type="ORF">CCR75_006184</name>
</gene>
<dbReference type="GeneID" id="94347885"/>
<accession>A0A976IAZ3</accession>